<feature type="compositionally biased region" description="Basic residues" evidence="1">
    <location>
        <begin position="68"/>
        <end position="78"/>
    </location>
</feature>
<dbReference type="AlphaFoldDB" id="A0A2P9AF60"/>
<dbReference type="EMBL" id="FUIG01000013">
    <property type="protein sequence ID" value="SJM29771.1"/>
    <property type="molecule type" value="Genomic_DNA"/>
</dbReference>
<accession>A0A2P9AF60</accession>
<protein>
    <submittedName>
        <fullName evidence="2">Uncharacterized protein</fullName>
    </submittedName>
</protein>
<gene>
    <name evidence="2" type="ORF">BQ8482_111701</name>
</gene>
<reference evidence="3" key="1">
    <citation type="submission" date="2016-12" db="EMBL/GenBank/DDBJ databases">
        <authorList>
            <person name="Brunel B."/>
        </authorList>
    </citation>
    <scope>NUCLEOTIDE SEQUENCE [LARGE SCALE GENOMIC DNA]</scope>
</reference>
<dbReference type="Proteomes" id="UP000245698">
    <property type="component" value="Unassembled WGS sequence"/>
</dbReference>
<name>A0A2P9AF60_9HYPH</name>
<feature type="region of interest" description="Disordered" evidence="1">
    <location>
        <begin position="37"/>
        <end position="84"/>
    </location>
</feature>
<organism evidence="2 3">
    <name type="scientific">Mesorhizobium delmotii</name>
    <dbReference type="NCBI Taxonomy" id="1631247"/>
    <lineage>
        <taxon>Bacteria</taxon>
        <taxon>Pseudomonadati</taxon>
        <taxon>Pseudomonadota</taxon>
        <taxon>Alphaproteobacteria</taxon>
        <taxon>Hyphomicrobiales</taxon>
        <taxon>Phyllobacteriaceae</taxon>
        <taxon>Mesorhizobium</taxon>
    </lineage>
</organism>
<evidence type="ECO:0000313" key="2">
    <source>
        <dbReference type="EMBL" id="SJM29771.1"/>
    </source>
</evidence>
<keyword evidence="3" id="KW-1185">Reference proteome</keyword>
<proteinExistence type="predicted"/>
<evidence type="ECO:0000313" key="3">
    <source>
        <dbReference type="Proteomes" id="UP000245698"/>
    </source>
</evidence>
<sequence>MWEKVDWRVAPRRSRGVGRIVAGARLVHPSYVAFGDTFSHKGRKGSQPANPSNRLRSAVVSAREPARRNHHQRRRSLRRMVVCG</sequence>
<evidence type="ECO:0000256" key="1">
    <source>
        <dbReference type="SAM" id="MobiDB-lite"/>
    </source>
</evidence>